<evidence type="ECO:0008006" key="3">
    <source>
        <dbReference type="Google" id="ProtNLM"/>
    </source>
</evidence>
<evidence type="ECO:0000313" key="1">
    <source>
        <dbReference type="EMBL" id="KAJ8882559.1"/>
    </source>
</evidence>
<comment type="caution">
    <text evidence="1">The sequence shown here is derived from an EMBL/GenBank/DDBJ whole genome shotgun (WGS) entry which is preliminary data.</text>
</comment>
<dbReference type="Proteomes" id="UP001159363">
    <property type="component" value="Chromosome 4"/>
</dbReference>
<accession>A0ABQ9HE72</accession>
<name>A0ABQ9HE72_9NEOP</name>
<protein>
    <recommendedName>
        <fullName evidence="3">DDE Tnp4 domain-containing protein</fullName>
    </recommendedName>
</protein>
<dbReference type="EMBL" id="JARBHB010000005">
    <property type="protein sequence ID" value="KAJ8882559.1"/>
    <property type="molecule type" value="Genomic_DNA"/>
</dbReference>
<keyword evidence="2" id="KW-1185">Reference proteome</keyword>
<gene>
    <name evidence="1" type="ORF">PR048_014370</name>
</gene>
<proteinExistence type="predicted"/>
<sequence>MVEINHTRLITACAMMHNICVTMGDILQPVPDLEEDCQEVNVELDEVNAGQFRDHLARNLQVPAEMQL</sequence>
<organism evidence="1 2">
    <name type="scientific">Dryococelus australis</name>
    <dbReference type="NCBI Taxonomy" id="614101"/>
    <lineage>
        <taxon>Eukaryota</taxon>
        <taxon>Metazoa</taxon>
        <taxon>Ecdysozoa</taxon>
        <taxon>Arthropoda</taxon>
        <taxon>Hexapoda</taxon>
        <taxon>Insecta</taxon>
        <taxon>Pterygota</taxon>
        <taxon>Neoptera</taxon>
        <taxon>Polyneoptera</taxon>
        <taxon>Phasmatodea</taxon>
        <taxon>Verophasmatodea</taxon>
        <taxon>Anareolatae</taxon>
        <taxon>Phasmatidae</taxon>
        <taxon>Eurycanthinae</taxon>
        <taxon>Dryococelus</taxon>
    </lineage>
</organism>
<evidence type="ECO:0000313" key="2">
    <source>
        <dbReference type="Proteomes" id="UP001159363"/>
    </source>
</evidence>
<reference evidence="1 2" key="1">
    <citation type="submission" date="2023-02" db="EMBL/GenBank/DDBJ databases">
        <title>LHISI_Scaffold_Assembly.</title>
        <authorList>
            <person name="Stuart O.P."/>
            <person name="Cleave R."/>
            <person name="Magrath M.J.L."/>
            <person name="Mikheyev A.S."/>
        </authorList>
    </citation>
    <scope>NUCLEOTIDE SEQUENCE [LARGE SCALE GENOMIC DNA]</scope>
    <source>
        <strain evidence="1">Daus_M_001</strain>
        <tissue evidence="1">Leg muscle</tissue>
    </source>
</reference>